<dbReference type="GO" id="GO:0005829">
    <property type="term" value="C:cytosol"/>
    <property type="evidence" value="ECO:0007669"/>
    <property type="project" value="TreeGrafter"/>
</dbReference>
<sequence>MSVHAFVFPGQGSQSVGMGLSLFEAFGTAREVFQEVDDALNQKLSELIFRGEPDELTRTENAQPALMAVSMATLRVLESEGGLKLPDVAALVAGHSLGEYSALAAAGSFGIAQTARLLRLRGQAMQRAVPAGEGGMAALLGVDLDQARAICETAAVLKVNGQPDRQEVLEVANDNGGGQVVVSGQLDAVKRAIEEARSRGVKRAVLLPVSAPFHCSLMRPAADEMAEALARADIAAPVVPVVANVTAAKATDPAMIRDLLVRQVTGSVRWRESVQAMAAMGVDSIVELGAGKVLSGLVRRIDGDLAVKNAGTPDEIEALLKTL</sequence>
<dbReference type="KEGG" id="nch:A0U93_13720"/>
<dbReference type="EMBL" id="CP014691">
    <property type="protein sequence ID" value="AQS88808.1"/>
    <property type="molecule type" value="Genomic_DNA"/>
</dbReference>
<dbReference type="STRING" id="320497.A0U93_13720"/>
<dbReference type="PANTHER" id="PTHR42681:SF1">
    <property type="entry name" value="MALONYL-COA-ACYL CARRIER PROTEIN TRANSACYLASE, MITOCHONDRIAL"/>
    <property type="match status" value="1"/>
</dbReference>
<dbReference type="PANTHER" id="PTHR42681">
    <property type="entry name" value="MALONYL-COA-ACYL CARRIER PROTEIN TRANSACYLASE, MITOCHONDRIAL"/>
    <property type="match status" value="1"/>
</dbReference>
<dbReference type="RefSeq" id="WP_077807854.1">
    <property type="nucleotide sequence ID" value="NZ_BJXS01000001.1"/>
</dbReference>
<dbReference type="InterPro" id="IPR024925">
    <property type="entry name" value="Malonyl_CoA-ACP_transAc"/>
</dbReference>
<dbReference type="InterPro" id="IPR001227">
    <property type="entry name" value="Ac_transferase_dom_sf"/>
</dbReference>
<evidence type="ECO:0000256" key="5">
    <source>
        <dbReference type="ARBA" id="ARBA00048462"/>
    </source>
</evidence>
<comment type="similarity">
    <text evidence="6">Belongs to the fabD family.</text>
</comment>
<dbReference type="InterPro" id="IPR050858">
    <property type="entry name" value="Mal-CoA-ACP_Trans/PKS_FabD"/>
</dbReference>
<dbReference type="InterPro" id="IPR016035">
    <property type="entry name" value="Acyl_Trfase/lysoPLipase"/>
</dbReference>
<proteinExistence type="inferred from homology"/>
<keyword evidence="8" id="KW-1185">Reference proteome</keyword>
<dbReference type="SUPFAM" id="SSF55048">
    <property type="entry name" value="Probable ACP-binding domain of malonyl-CoA ACP transacylase"/>
    <property type="match status" value="1"/>
</dbReference>
<organism evidence="7 8">
    <name type="scientific">Neoasaia chiangmaiensis</name>
    <dbReference type="NCBI Taxonomy" id="320497"/>
    <lineage>
        <taxon>Bacteria</taxon>
        <taxon>Pseudomonadati</taxon>
        <taxon>Pseudomonadota</taxon>
        <taxon>Alphaproteobacteria</taxon>
        <taxon>Acetobacterales</taxon>
        <taxon>Acetobacteraceae</taxon>
        <taxon>Neoasaia</taxon>
    </lineage>
</organism>
<dbReference type="GO" id="GO:0006633">
    <property type="term" value="P:fatty acid biosynthetic process"/>
    <property type="evidence" value="ECO:0007669"/>
    <property type="project" value="TreeGrafter"/>
</dbReference>
<evidence type="ECO:0000256" key="4">
    <source>
        <dbReference type="ARBA" id="ARBA00023315"/>
    </source>
</evidence>
<protein>
    <recommendedName>
        <fullName evidence="2 6">Malonyl CoA-acyl carrier protein transacylase</fullName>
        <ecNumber evidence="1 6">2.3.1.39</ecNumber>
    </recommendedName>
</protein>
<keyword evidence="4 6" id="KW-0012">Acyltransferase</keyword>
<dbReference type="NCBIfam" id="TIGR00128">
    <property type="entry name" value="fabD"/>
    <property type="match status" value="1"/>
</dbReference>
<dbReference type="Gene3D" id="3.40.366.10">
    <property type="entry name" value="Malonyl-Coenzyme A Acyl Carrier Protein, domain 2"/>
    <property type="match status" value="1"/>
</dbReference>
<dbReference type="SMART" id="SM00827">
    <property type="entry name" value="PKS_AT"/>
    <property type="match status" value="1"/>
</dbReference>
<evidence type="ECO:0000256" key="2">
    <source>
        <dbReference type="ARBA" id="ARBA00018953"/>
    </source>
</evidence>
<dbReference type="SUPFAM" id="SSF52151">
    <property type="entry name" value="FabD/lysophospholipase-like"/>
    <property type="match status" value="1"/>
</dbReference>
<accession>A0A1U9KSM1</accession>
<evidence type="ECO:0000313" key="8">
    <source>
        <dbReference type="Proteomes" id="UP000188604"/>
    </source>
</evidence>
<dbReference type="Pfam" id="PF00698">
    <property type="entry name" value="Acyl_transf_1"/>
    <property type="match status" value="1"/>
</dbReference>
<dbReference type="FunFam" id="3.30.70.250:FF:000001">
    <property type="entry name" value="Malonyl CoA-acyl carrier protein transacylase"/>
    <property type="match status" value="1"/>
</dbReference>
<name>A0A1U9KSM1_9PROT</name>
<dbReference type="Gene3D" id="3.30.70.250">
    <property type="entry name" value="Malonyl-CoA ACP transacylase, ACP-binding"/>
    <property type="match status" value="1"/>
</dbReference>
<reference evidence="7 8" key="1">
    <citation type="submission" date="2016-03" db="EMBL/GenBank/DDBJ databases">
        <title>Acetic acid bacteria sequencing.</title>
        <authorList>
            <person name="Brandt J."/>
            <person name="Jakob F."/>
            <person name="Vogel R.F."/>
        </authorList>
    </citation>
    <scope>NUCLEOTIDE SEQUENCE [LARGE SCALE GENOMIC DNA]</scope>
    <source>
        <strain evidence="7 8">NBRC 101099</strain>
    </source>
</reference>
<dbReference type="AlphaFoldDB" id="A0A1U9KSM1"/>
<dbReference type="Proteomes" id="UP000188604">
    <property type="component" value="Chromosome"/>
</dbReference>
<gene>
    <name evidence="7" type="ORF">A0U93_13720</name>
</gene>
<evidence type="ECO:0000256" key="1">
    <source>
        <dbReference type="ARBA" id="ARBA00013258"/>
    </source>
</evidence>
<dbReference type="OrthoDB" id="9808564at2"/>
<evidence type="ECO:0000256" key="6">
    <source>
        <dbReference type="PIRNR" id="PIRNR000446"/>
    </source>
</evidence>
<comment type="catalytic activity">
    <reaction evidence="5 6">
        <text>holo-[ACP] + malonyl-CoA = malonyl-[ACP] + CoA</text>
        <dbReference type="Rhea" id="RHEA:41792"/>
        <dbReference type="Rhea" id="RHEA-COMP:9623"/>
        <dbReference type="Rhea" id="RHEA-COMP:9685"/>
        <dbReference type="ChEBI" id="CHEBI:57287"/>
        <dbReference type="ChEBI" id="CHEBI:57384"/>
        <dbReference type="ChEBI" id="CHEBI:64479"/>
        <dbReference type="ChEBI" id="CHEBI:78449"/>
        <dbReference type="EC" id="2.3.1.39"/>
    </reaction>
</comment>
<evidence type="ECO:0000313" key="7">
    <source>
        <dbReference type="EMBL" id="AQS88808.1"/>
    </source>
</evidence>
<evidence type="ECO:0000256" key="3">
    <source>
        <dbReference type="ARBA" id="ARBA00022679"/>
    </source>
</evidence>
<dbReference type="GO" id="GO:0004314">
    <property type="term" value="F:[acyl-carrier-protein] S-malonyltransferase activity"/>
    <property type="evidence" value="ECO:0007669"/>
    <property type="project" value="UniProtKB-EC"/>
</dbReference>
<dbReference type="InterPro" id="IPR016036">
    <property type="entry name" value="Malonyl_transacylase_ACP-bd"/>
</dbReference>
<dbReference type="PIRSF" id="PIRSF000446">
    <property type="entry name" value="Mct"/>
    <property type="match status" value="1"/>
</dbReference>
<keyword evidence="3 6" id="KW-0808">Transferase</keyword>
<dbReference type="InterPro" id="IPR004410">
    <property type="entry name" value="Malonyl_CoA-ACP_transAc_FabD"/>
</dbReference>
<dbReference type="InterPro" id="IPR014043">
    <property type="entry name" value="Acyl_transferase_dom"/>
</dbReference>
<dbReference type="EC" id="2.3.1.39" evidence="1 6"/>